<evidence type="ECO:0000256" key="2">
    <source>
        <dbReference type="ARBA" id="ARBA00006411"/>
    </source>
</evidence>
<dbReference type="InterPro" id="IPR025734">
    <property type="entry name" value="EspG"/>
</dbReference>
<reference evidence="5 6" key="1">
    <citation type="submission" date="2016-10" db="EMBL/GenBank/DDBJ databases">
        <authorList>
            <person name="de Groot N.N."/>
        </authorList>
    </citation>
    <scope>NUCLEOTIDE SEQUENCE [LARGE SCALE GENOMIC DNA]</scope>
    <source>
        <strain evidence="5 6">DSM 44149</strain>
    </source>
</reference>
<protein>
    <submittedName>
        <fullName evidence="5">EspG family protein</fullName>
    </submittedName>
</protein>
<comment type="similarity">
    <text evidence="2">Belongs to the EspG family.</text>
</comment>
<dbReference type="Pfam" id="PF14011">
    <property type="entry name" value="ESX-1_EspG"/>
    <property type="match status" value="1"/>
</dbReference>
<evidence type="ECO:0000313" key="5">
    <source>
        <dbReference type="EMBL" id="SDN61610.1"/>
    </source>
</evidence>
<proteinExistence type="inferred from homology"/>
<keyword evidence="4" id="KW-0143">Chaperone</keyword>
<keyword evidence="3" id="KW-0963">Cytoplasm</keyword>
<evidence type="ECO:0000256" key="4">
    <source>
        <dbReference type="ARBA" id="ARBA00023186"/>
    </source>
</evidence>
<accession>A0A1H0CUL0</accession>
<dbReference type="EMBL" id="LT629701">
    <property type="protein sequence ID" value="SDN61610.1"/>
    <property type="molecule type" value="Genomic_DNA"/>
</dbReference>
<dbReference type="AlphaFoldDB" id="A0A1H0CUL0"/>
<evidence type="ECO:0000256" key="3">
    <source>
        <dbReference type="ARBA" id="ARBA00022490"/>
    </source>
</evidence>
<comment type="subcellular location">
    <subcellularLocation>
        <location evidence="1">Cytoplasm</location>
    </subcellularLocation>
</comment>
<dbReference type="RefSeq" id="WP_030428610.1">
    <property type="nucleotide sequence ID" value="NZ_JOEF01000004.1"/>
</dbReference>
<gene>
    <name evidence="5" type="ORF">SAMN04489726_7434</name>
</gene>
<dbReference type="Proteomes" id="UP000183376">
    <property type="component" value="Chromosome I"/>
</dbReference>
<sequence length="251" mass="26945">MRVPAVVYEVCWERLGLGMMPYPLVVLQHGVDDEGRAHAKAWAAEWLAQHGLGDAVRVADALSEALHAIAGASSELAVLYADQSGQTRIGSFLHGRRCLRAVWRGDAIELSWMDRNDHARSVVAALPQCGPGRGQPGQVPAAALEQAGTAWADRGAITAAEDQLVAAGAERAQARRFLATYSATTAMGQATALRPQPHKENKAIARSPVTFLDTPDGRYSIVERSNWLTLSPVSQSLMTTRLTELLAGPFS</sequence>
<name>A0A1H0CUL0_ALLAB</name>
<dbReference type="OrthoDB" id="5175124at2"/>
<dbReference type="eggNOG" id="ENOG5033UJ4">
    <property type="taxonomic scope" value="Bacteria"/>
</dbReference>
<organism evidence="5 6">
    <name type="scientific">Allokutzneria albata</name>
    <name type="common">Kibdelosporangium albatum</name>
    <dbReference type="NCBI Taxonomy" id="211114"/>
    <lineage>
        <taxon>Bacteria</taxon>
        <taxon>Bacillati</taxon>
        <taxon>Actinomycetota</taxon>
        <taxon>Actinomycetes</taxon>
        <taxon>Pseudonocardiales</taxon>
        <taxon>Pseudonocardiaceae</taxon>
        <taxon>Allokutzneria</taxon>
    </lineage>
</organism>
<evidence type="ECO:0000313" key="6">
    <source>
        <dbReference type="Proteomes" id="UP000183376"/>
    </source>
</evidence>
<keyword evidence="6" id="KW-1185">Reference proteome</keyword>
<evidence type="ECO:0000256" key="1">
    <source>
        <dbReference type="ARBA" id="ARBA00004496"/>
    </source>
</evidence>